<dbReference type="Gene3D" id="1.10.10.10">
    <property type="entry name" value="Winged helix-like DNA-binding domain superfamily/Winged helix DNA-binding domain"/>
    <property type="match status" value="1"/>
</dbReference>
<sequence>MLDFSRSSQNDLTLRRFCDIYSRSGLVLCCCIFRNVSPAIGVVMAMARPEIANRTDALAQVRMFLEQELRGRSVGEALPPVRVLQQHAGVGRIRLERVLSEFEKQGRIERRSRSGIYKTSDEQANPTLSMIELVVCDYGSDALHGSWFAAAVVNTLSKEAGERGLGLRFRQFPLGAPVSSYEELAAETSLKAAILLYPHAPDLAAMFENHGVATVALCPRILQRNAANVLWRPRKCVALQLEHLWELGHERIGYLDHLKPEPDVINTTMLFRREAFYRLMAERGLRIASNWVQPADGDPTNINKALSAMFDGSRPPTAVIASDSQLHAVYRFVGSRGWQVGREVSVVGTDDLPESVQVHPKATTVRNSREELAAKAFEVLQDRVAGGGTPANLLVEPRLVVRESTAPASNPNRL</sequence>
<dbReference type="InterPro" id="IPR036390">
    <property type="entry name" value="WH_DNA-bd_sf"/>
</dbReference>
<dbReference type="SUPFAM" id="SSF46785">
    <property type="entry name" value="Winged helix' DNA-binding domain"/>
    <property type="match status" value="1"/>
</dbReference>
<organism evidence="5 6">
    <name type="scientific">Natronomicrosphaera hydrolytica</name>
    <dbReference type="NCBI Taxonomy" id="3242702"/>
    <lineage>
        <taxon>Bacteria</taxon>
        <taxon>Pseudomonadati</taxon>
        <taxon>Planctomycetota</taxon>
        <taxon>Phycisphaerae</taxon>
        <taxon>Phycisphaerales</taxon>
        <taxon>Phycisphaeraceae</taxon>
        <taxon>Natronomicrosphaera</taxon>
    </lineage>
</organism>
<evidence type="ECO:0000256" key="3">
    <source>
        <dbReference type="ARBA" id="ARBA00023163"/>
    </source>
</evidence>
<gene>
    <name evidence="5" type="ORF">ACERK3_11010</name>
</gene>
<accession>A0ABV4U679</accession>
<dbReference type="PANTHER" id="PTHR30146:SF109">
    <property type="entry name" value="HTH-TYPE TRANSCRIPTIONAL REGULATOR GALS"/>
    <property type="match status" value="1"/>
</dbReference>
<keyword evidence="2" id="KW-0238">DNA-binding</keyword>
<dbReference type="Gene3D" id="3.40.50.2300">
    <property type="match status" value="2"/>
</dbReference>
<evidence type="ECO:0000313" key="6">
    <source>
        <dbReference type="Proteomes" id="UP001575105"/>
    </source>
</evidence>
<evidence type="ECO:0000313" key="5">
    <source>
        <dbReference type="EMBL" id="MFA9478822.1"/>
    </source>
</evidence>
<dbReference type="InterPro" id="IPR036388">
    <property type="entry name" value="WH-like_DNA-bd_sf"/>
</dbReference>
<dbReference type="Proteomes" id="UP001575105">
    <property type="component" value="Unassembled WGS sequence"/>
</dbReference>
<dbReference type="PANTHER" id="PTHR30146">
    <property type="entry name" value="LACI-RELATED TRANSCRIPTIONAL REPRESSOR"/>
    <property type="match status" value="1"/>
</dbReference>
<name>A0ABV4U679_9BACT</name>
<dbReference type="InterPro" id="IPR028082">
    <property type="entry name" value="Peripla_BP_I"/>
</dbReference>
<evidence type="ECO:0000259" key="4">
    <source>
        <dbReference type="Pfam" id="PF13377"/>
    </source>
</evidence>
<keyword evidence="3" id="KW-0804">Transcription</keyword>
<keyword evidence="1" id="KW-0805">Transcription regulation</keyword>
<proteinExistence type="predicted"/>
<dbReference type="InterPro" id="IPR046335">
    <property type="entry name" value="LacI/GalR-like_sensor"/>
</dbReference>
<evidence type="ECO:0000256" key="2">
    <source>
        <dbReference type="ARBA" id="ARBA00023125"/>
    </source>
</evidence>
<dbReference type="Pfam" id="PF13377">
    <property type="entry name" value="Peripla_BP_3"/>
    <property type="match status" value="1"/>
</dbReference>
<reference evidence="5 6" key="1">
    <citation type="submission" date="2024-08" db="EMBL/GenBank/DDBJ databases">
        <title>Whole-genome sequencing of halo(alkali)philic microorganisms from hypersaline lakes.</title>
        <authorList>
            <person name="Sorokin D.Y."/>
            <person name="Merkel A.Y."/>
            <person name="Messina E."/>
            <person name="Yakimov M."/>
        </authorList>
    </citation>
    <scope>NUCLEOTIDE SEQUENCE [LARGE SCALE GENOMIC DNA]</scope>
    <source>
        <strain evidence="5 6">AB-hyl4</strain>
    </source>
</reference>
<keyword evidence="6" id="KW-1185">Reference proteome</keyword>
<protein>
    <submittedName>
        <fullName evidence="5">Substrate-binding domain-containing protein</fullName>
    </submittedName>
</protein>
<dbReference type="RefSeq" id="WP_425345747.1">
    <property type="nucleotide sequence ID" value="NZ_JBGUBD010000006.1"/>
</dbReference>
<feature type="domain" description="Transcriptional regulator LacI/GalR-like sensor" evidence="4">
    <location>
        <begin position="242"/>
        <end position="405"/>
    </location>
</feature>
<dbReference type="EMBL" id="JBGUBD010000006">
    <property type="protein sequence ID" value="MFA9478822.1"/>
    <property type="molecule type" value="Genomic_DNA"/>
</dbReference>
<evidence type="ECO:0000256" key="1">
    <source>
        <dbReference type="ARBA" id="ARBA00023015"/>
    </source>
</evidence>
<comment type="caution">
    <text evidence="5">The sequence shown here is derived from an EMBL/GenBank/DDBJ whole genome shotgun (WGS) entry which is preliminary data.</text>
</comment>
<dbReference type="SUPFAM" id="SSF53822">
    <property type="entry name" value="Periplasmic binding protein-like I"/>
    <property type="match status" value="1"/>
</dbReference>